<dbReference type="EMBL" id="VSSQ01001762">
    <property type="protein sequence ID" value="MPM10943.1"/>
    <property type="molecule type" value="Genomic_DNA"/>
</dbReference>
<dbReference type="AlphaFoldDB" id="A0A644X9M0"/>
<sequence length="165" mass="17891">MRKELTDPIRACSVLYGAQLEDEDVQKLQEMAAAIGINDKDTLFILLVLLQSHFKAVSGLKDEILTAPEKVNKAFDIKVLSGITKLRTLPKKLIIWGVACVLVLVSIFSCAGGYMGSQQFSKNKKDSQIAESVQLCVKNGGSVQLAVNTSRLACFAPDGSGKFIE</sequence>
<feature type="transmembrane region" description="Helical" evidence="1">
    <location>
        <begin position="93"/>
        <end position="115"/>
    </location>
</feature>
<name>A0A644X9M0_9ZZZZ</name>
<protein>
    <submittedName>
        <fullName evidence="2">Uncharacterized protein</fullName>
    </submittedName>
</protein>
<accession>A0A644X9M0</accession>
<proteinExistence type="predicted"/>
<comment type="caution">
    <text evidence="2">The sequence shown here is derived from an EMBL/GenBank/DDBJ whole genome shotgun (WGS) entry which is preliminary data.</text>
</comment>
<keyword evidence="1" id="KW-0812">Transmembrane</keyword>
<evidence type="ECO:0000313" key="2">
    <source>
        <dbReference type="EMBL" id="MPM10943.1"/>
    </source>
</evidence>
<reference evidence="2" key="1">
    <citation type="submission" date="2019-08" db="EMBL/GenBank/DDBJ databases">
        <authorList>
            <person name="Kucharzyk K."/>
            <person name="Murdoch R.W."/>
            <person name="Higgins S."/>
            <person name="Loffler F."/>
        </authorList>
    </citation>
    <scope>NUCLEOTIDE SEQUENCE</scope>
</reference>
<organism evidence="2">
    <name type="scientific">bioreactor metagenome</name>
    <dbReference type="NCBI Taxonomy" id="1076179"/>
    <lineage>
        <taxon>unclassified sequences</taxon>
        <taxon>metagenomes</taxon>
        <taxon>ecological metagenomes</taxon>
    </lineage>
</organism>
<evidence type="ECO:0000256" key="1">
    <source>
        <dbReference type="SAM" id="Phobius"/>
    </source>
</evidence>
<keyword evidence="1" id="KW-0472">Membrane</keyword>
<keyword evidence="1" id="KW-1133">Transmembrane helix</keyword>
<gene>
    <name evidence="2" type="ORF">SDC9_57280</name>
</gene>